<evidence type="ECO:0000256" key="4">
    <source>
        <dbReference type="ARBA" id="ARBA00022840"/>
    </source>
</evidence>
<gene>
    <name evidence="7" type="ORF">DC045_01470</name>
</gene>
<dbReference type="InterPro" id="IPR000212">
    <property type="entry name" value="DNA_helicase_UvrD/REP"/>
</dbReference>
<feature type="domain" description="UvrD-like helicase C-terminal" evidence="6">
    <location>
        <begin position="25"/>
        <end position="138"/>
    </location>
</feature>
<accession>A0A352ING9</accession>
<proteinExistence type="predicted"/>
<dbReference type="InterPro" id="IPR014017">
    <property type="entry name" value="DNA_helicase_UvrD-like_C"/>
</dbReference>
<evidence type="ECO:0000313" key="8">
    <source>
        <dbReference type="Proteomes" id="UP000263489"/>
    </source>
</evidence>
<feature type="non-terminal residue" evidence="7">
    <location>
        <position position="1"/>
    </location>
</feature>
<dbReference type="GO" id="GO:0016787">
    <property type="term" value="F:hydrolase activity"/>
    <property type="evidence" value="ECO:0007669"/>
    <property type="project" value="UniProtKB-KW"/>
</dbReference>
<comment type="caution">
    <text evidence="7">The sequence shown here is derived from an EMBL/GenBank/DDBJ whole genome shotgun (WGS) entry which is preliminary data.</text>
</comment>
<name>A0A352ING9_9GAMM</name>
<keyword evidence="1" id="KW-0547">Nucleotide-binding</keyword>
<evidence type="ECO:0000256" key="5">
    <source>
        <dbReference type="ARBA" id="ARBA00034923"/>
    </source>
</evidence>
<evidence type="ECO:0000259" key="6">
    <source>
        <dbReference type="Pfam" id="PF13361"/>
    </source>
</evidence>
<reference evidence="7 8" key="1">
    <citation type="journal article" date="2018" name="Nat. Biotechnol.">
        <title>A standardized bacterial taxonomy based on genome phylogeny substantially revises the tree of life.</title>
        <authorList>
            <person name="Parks D.H."/>
            <person name="Chuvochina M."/>
            <person name="Waite D.W."/>
            <person name="Rinke C."/>
            <person name="Skarshewski A."/>
            <person name="Chaumeil P.A."/>
            <person name="Hugenholtz P."/>
        </authorList>
    </citation>
    <scope>NUCLEOTIDE SEQUENCE [LARGE SCALE GENOMIC DNA]</scope>
    <source>
        <strain evidence="7">UBA9380</strain>
    </source>
</reference>
<dbReference type="Gene3D" id="1.10.486.10">
    <property type="entry name" value="PCRA, domain 4"/>
    <property type="match status" value="1"/>
</dbReference>
<dbReference type="Pfam" id="PF13361">
    <property type="entry name" value="UvrD_C"/>
    <property type="match status" value="1"/>
</dbReference>
<dbReference type="GO" id="GO:0043138">
    <property type="term" value="F:3'-5' DNA helicase activity"/>
    <property type="evidence" value="ECO:0007669"/>
    <property type="project" value="TreeGrafter"/>
</dbReference>
<dbReference type="PANTHER" id="PTHR11070">
    <property type="entry name" value="UVRD / RECB / PCRA DNA HELICASE FAMILY MEMBER"/>
    <property type="match status" value="1"/>
</dbReference>
<dbReference type="GO" id="GO:0003677">
    <property type="term" value="F:DNA binding"/>
    <property type="evidence" value="ECO:0007669"/>
    <property type="project" value="InterPro"/>
</dbReference>
<dbReference type="GO" id="GO:0000725">
    <property type="term" value="P:recombinational repair"/>
    <property type="evidence" value="ECO:0007669"/>
    <property type="project" value="TreeGrafter"/>
</dbReference>
<sequence length="267" mass="30029">SYGGPVAGLISVYAEHTDLYEGIRSLALTHESAEERIDTIQGFRQYLKSLDVTAEGALEHLKTLKQQAGEKQQGGVLLSTIHRTKGLEWPTVIIPGLQEKYLPYSPRPQDNARAFLESERRLLYVAMTRTRQRLHMITRPASKQPHLDGDLGPSRFVEECCFELAEEFGRWLDDRSPAETSTIRLTAPLTPVSQRYADRESVTLEGQAATFENSTEPLWHQKRLGHAIFGPGSVVAEDENSFEVHFDNGEMLNFSKKSAHLYFSALA</sequence>
<keyword evidence="4" id="KW-0067">ATP-binding</keyword>
<protein>
    <recommendedName>
        <fullName evidence="5">DNA 3'-5' helicase II</fullName>
    </recommendedName>
</protein>
<dbReference type="GO" id="GO:0005524">
    <property type="term" value="F:ATP binding"/>
    <property type="evidence" value="ECO:0007669"/>
    <property type="project" value="UniProtKB-KW"/>
</dbReference>
<keyword evidence="2" id="KW-0378">Hydrolase</keyword>
<keyword evidence="3 7" id="KW-0347">Helicase</keyword>
<dbReference type="AlphaFoldDB" id="A0A352ING9"/>
<evidence type="ECO:0000256" key="1">
    <source>
        <dbReference type="ARBA" id="ARBA00022741"/>
    </source>
</evidence>
<evidence type="ECO:0000256" key="2">
    <source>
        <dbReference type="ARBA" id="ARBA00022801"/>
    </source>
</evidence>
<dbReference type="Proteomes" id="UP000263489">
    <property type="component" value="Unassembled WGS sequence"/>
</dbReference>
<dbReference type="SUPFAM" id="SSF52540">
    <property type="entry name" value="P-loop containing nucleoside triphosphate hydrolases"/>
    <property type="match status" value="1"/>
</dbReference>
<dbReference type="Gene3D" id="3.40.50.300">
    <property type="entry name" value="P-loop containing nucleotide triphosphate hydrolases"/>
    <property type="match status" value="1"/>
</dbReference>
<dbReference type="EMBL" id="DNNA01000027">
    <property type="protein sequence ID" value="HBC33002.1"/>
    <property type="molecule type" value="Genomic_DNA"/>
</dbReference>
<organism evidence="7 8">
    <name type="scientific">Marinobacter adhaerens</name>
    <dbReference type="NCBI Taxonomy" id="1033846"/>
    <lineage>
        <taxon>Bacteria</taxon>
        <taxon>Pseudomonadati</taxon>
        <taxon>Pseudomonadota</taxon>
        <taxon>Gammaproteobacteria</taxon>
        <taxon>Pseudomonadales</taxon>
        <taxon>Marinobacteraceae</taxon>
        <taxon>Marinobacter</taxon>
    </lineage>
</organism>
<evidence type="ECO:0000313" key="7">
    <source>
        <dbReference type="EMBL" id="HBC33002.1"/>
    </source>
</evidence>
<dbReference type="PANTHER" id="PTHR11070:SF2">
    <property type="entry name" value="ATP-DEPENDENT DNA HELICASE SRS2"/>
    <property type="match status" value="1"/>
</dbReference>
<evidence type="ECO:0000256" key="3">
    <source>
        <dbReference type="ARBA" id="ARBA00022806"/>
    </source>
</evidence>
<dbReference type="InterPro" id="IPR027417">
    <property type="entry name" value="P-loop_NTPase"/>
</dbReference>